<accession>A0A1U7NFK6</accession>
<keyword evidence="1" id="KW-0472">Membrane</keyword>
<feature type="transmembrane region" description="Helical" evidence="1">
    <location>
        <begin position="323"/>
        <end position="344"/>
    </location>
</feature>
<feature type="transmembrane region" description="Helical" evidence="1">
    <location>
        <begin position="38"/>
        <end position="58"/>
    </location>
</feature>
<dbReference type="RefSeq" id="WP_075819782.1">
    <property type="nucleotide sequence ID" value="NZ_CAJUTZ010000034.1"/>
</dbReference>
<dbReference type="GeneID" id="82203005"/>
<dbReference type="InterPro" id="IPR006976">
    <property type="entry name" value="VanZ-like"/>
</dbReference>
<keyword evidence="4" id="KW-1185">Reference proteome</keyword>
<evidence type="ECO:0000259" key="2">
    <source>
        <dbReference type="Pfam" id="PF04892"/>
    </source>
</evidence>
<feature type="domain" description="VanZ-like" evidence="2">
    <location>
        <begin position="48"/>
        <end position="189"/>
    </location>
</feature>
<organism evidence="3 4">
    <name type="scientific">Ileibacterium valens</name>
    <dbReference type="NCBI Taxonomy" id="1862668"/>
    <lineage>
        <taxon>Bacteria</taxon>
        <taxon>Bacillati</taxon>
        <taxon>Bacillota</taxon>
        <taxon>Erysipelotrichia</taxon>
        <taxon>Erysipelotrichales</taxon>
        <taxon>Erysipelotrichaceae</taxon>
        <taxon>Ileibacterium</taxon>
    </lineage>
</organism>
<proteinExistence type="predicted"/>
<dbReference type="Proteomes" id="UP000186341">
    <property type="component" value="Unassembled WGS sequence"/>
</dbReference>
<evidence type="ECO:0000256" key="1">
    <source>
        <dbReference type="SAM" id="Phobius"/>
    </source>
</evidence>
<dbReference type="InterPro" id="IPR053150">
    <property type="entry name" value="Teicoplanin_resist-assoc"/>
</dbReference>
<feature type="transmembrane region" description="Helical" evidence="1">
    <location>
        <begin position="136"/>
        <end position="162"/>
    </location>
</feature>
<comment type="caution">
    <text evidence="3">The sequence shown here is derived from an EMBL/GenBank/DDBJ whole genome shotgun (WGS) entry which is preliminary data.</text>
</comment>
<dbReference type="Pfam" id="PF04892">
    <property type="entry name" value="VanZ"/>
    <property type="match status" value="1"/>
</dbReference>
<sequence>MDFYISIIKQSFAFFPLIAAVFTLPYVIYNYHKYGSVFSIRILIVYSFILYMMTVFFLTSLPLHSREYVANLQIARYNIQPFNFIKGILKEAPMVSDDPKTWIELLHSRTFKEYIANIIMCIPFGMYMRYYFKQNIFVSVILSFAFSLFLETTQLTGLWFIYPRNYRMFDVDDLMANTLGGLIGYILMIPLGLLLPSRHRIDAASYRRGRKVSLFRWLIAIGIDMALYAWMAVYAGSAWPLAHMRFLAYMTAIAVVVSSLMSWIFAGRTLGLAIMSLKVVSKDQRRAPLYKLFLRYSIQYLFILGYPLICQIFYYRINSHQTQFLLIAIGIYGFIWLVDLLVFLEKRQNLAGLFSKTHLISTVRVESN</sequence>
<gene>
    <name evidence="3" type="ORF">BO222_07365</name>
</gene>
<evidence type="ECO:0000313" key="3">
    <source>
        <dbReference type="EMBL" id="OLU39088.1"/>
    </source>
</evidence>
<evidence type="ECO:0000313" key="4">
    <source>
        <dbReference type="Proteomes" id="UP000186341"/>
    </source>
</evidence>
<feature type="transmembrane region" description="Helical" evidence="1">
    <location>
        <begin position="12"/>
        <end position="32"/>
    </location>
</feature>
<protein>
    <recommendedName>
        <fullName evidence="2">VanZ-like domain-containing protein</fullName>
    </recommendedName>
</protein>
<name>A0A1U7NFK6_9FIRM</name>
<keyword evidence="1" id="KW-0812">Transmembrane</keyword>
<dbReference type="PANTHER" id="PTHR36834">
    <property type="entry name" value="MEMBRANE PROTEIN-RELATED"/>
    <property type="match status" value="1"/>
</dbReference>
<dbReference type="PANTHER" id="PTHR36834:SF1">
    <property type="entry name" value="INTEGRAL MEMBRANE PROTEIN"/>
    <property type="match status" value="1"/>
</dbReference>
<keyword evidence="1" id="KW-1133">Transmembrane helix</keyword>
<feature type="transmembrane region" description="Helical" evidence="1">
    <location>
        <begin position="174"/>
        <end position="194"/>
    </location>
</feature>
<feature type="transmembrane region" description="Helical" evidence="1">
    <location>
        <begin position="246"/>
        <end position="277"/>
    </location>
</feature>
<feature type="transmembrane region" description="Helical" evidence="1">
    <location>
        <begin position="298"/>
        <end position="317"/>
    </location>
</feature>
<reference evidence="3 4" key="1">
    <citation type="submission" date="2016-11" db="EMBL/GenBank/DDBJ databases">
        <title>Description of two novel members of the family Erysipelotrichaceae: Ileibacterium lipovorans gen. nov., sp. nov. and Dubosiella newyorkensis, gen. nov., sp. nov.</title>
        <authorList>
            <person name="Cox L.M."/>
            <person name="Sohn J."/>
            <person name="Tyrrell K.L."/>
            <person name="Citron D.M."/>
            <person name="Lawson P.A."/>
            <person name="Patel N.B."/>
            <person name="Iizumi T."/>
            <person name="Perez-Perez G.I."/>
            <person name="Goldstein E.J."/>
            <person name="Blaser M.J."/>
        </authorList>
    </citation>
    <scope>NUCLEOTIDE SEQUENCE [LARGE SCALE GENOMIC DNA]</scope>
    <source>
        <strain evidence="3 4">NYU-BL-A3</strain>
    </source>
</reference>
<dbReference type="EMBL" id="MPJW01000142">
    <property type="protein sequence ID" value="OLU39088.1"/>
    <property type="molecule type" value="Genomic_DNA"/>
</dbReference>
<feature type="transmembrane region" description="Helical" evidence="1">
    <location>
        <begin position="214"/>
        <end position="234"/>
    </location>
</feature>
<dbReference type="OrthoDB" id="9805025at2"/>
<dbReference type="AlphaFoldDB" id="A0A1U7NFK6"/>